<dbReference type="EMBL" id="CP041636">
    <property type="protein sequence ID" value="QDO97031.1"/>
    <property type="molecule type" value="Genomic_DNA"/>
</dbReference>
<accession>A0A516GZR9</accession>
<feature type="domain" description="CHAD" evidence="1">
    <location>
        <begin position="199"/>
        <end position="489"/>
    </location>
</feature>
<dbReference type="PANTHER" id="PTHR39339">
    <property type="entry name" value="SLR1444 PROTEIN"/>
    <property type="match status" value="1"/>
</dbReference>
<proteinExistence type="predicted"/>
<sequence>MAPIESAAMNEPPALLRFGLAPGGLSALRRHDLLSAKRGRILKSTLALLDTTDRRFAAAGWLCLALDDTEGKRIVTLPVSGLPLAPAPALDEVGDLEKLAEGTQSGHIYSLRQDGHAIMLQGYKVQLKSGKRSAVYEALTLQAPAEAGAAVDAMAGDLVRELPLRWTGAAPLIQAAAALDLVEPQSLRAAGLDFDPPDDASAAVVLAAIGRHCLAQFDANLLPVLRDRNAEGVHQMRVALRRLRSAIGVFSAMLDDSALNPLLDDLRWLGAPLGRKRDLDVFLTETLTPLRSLPDAPKRLQHLATILEDRRVSAQEALDAALNAPRLAAMRLGLNRFLSAVEAGDAAVLSDTALASAPAADFASDILHRRRRKVKALGSRHAELDVPELHDLRIRAKKLRYAAEFFRPLFKHRKGSRRFIAALAHLQDCLGMLNDADVGTRLVRDLLPSPDQDPAAAAIAAWFSGRQQVQLAQLGEAWDSFAALRPFWKDRRSS</sequence>
<gene>
    <name evidence="2" type="ORF">FNB15_06980</name>
</gene>
<dbReference type="SMART" id="SM00880">
    <property type="entry name" value="CHAD"/>
    <property type="match status" value="1"/>
</dbReference>
<dbReference type="KEGG" id="fer:FNB15_06980"/>
<dbReference type="Gene3D" id="1.40.20.10">
    <property type="entry name" value="CHAD domain"/>
    <property type="match status" value="1"/>
</dbReference>
<organism evidence="2 3">
    <name type="scientific">Ferrovibrio terrae</name>
    <dbReference type="NCBI Taxonomy" id="2594003"/>
    <lineage>
        <taxon>Bacteria</taxon>
        <taxon>Pseudomonadati</taxon>
        <taxon>Pseudomonadota</taxon>
        <taxon>Alphaproteobacteria</taxon>
        <taxon>Rhodospirillales</taxon>
        <taxon>Rhodospirillaceae</taxon>
        <taxon>Ferrovibrio</taxon>
    </lineage>
</organism>
<dbReference type="InterPro" id="IPR007899">
    <property type="entry name" value="CHAD_dom"/>
</dbReference>
<evidence type="ECO:0000259" key="1">
    <source>
        <dbReference type="PROSITE" id="PS51708"/>
    </source>
</evidence>
<dbReference type="OrthoDB" id="9777271at2"/>
<dbReference type="PANTHER" id="PTHR39339:SF1">
    <property type="entry name" value="CHAD DOMAIN-CONTAINING PROTEIN"/>
    <property type="match status" value="1"/>
</dbReference>
<name>A0A516GZR9_9PROT</name>
<dbReference type="Pfam" id="PF05235">
    <property type="entry name" value="CHAD"/>
    <property type="match status" value="1"/>
</dbReference>
<evidence type="ECO:0000313" key="2">
    <source>
        <dbReference type="EMBL" id="QDO97031.1"/>
    </source>
</evidence>
<dbReference type="AlphaFoldDB" id="A0A516GZR9"/>
<dbReference type="PROSITE" id="PS51708">
    <property type="entry name" value="CHAD"/>
    <property type="match status" value="1"/>
</dbReference>
<protein>
    <submittedName>
        <fullName evidence="2">CHAD domain-containing protein</fullName>
    </submittedName>
</protein>
<evidence type="ECO:0000313" key="3">
    <source>
        <dbReference type="Proteomes" id="UP000317496"/>
    </source>
</evidence>
<reference evidence="2 3" key="1">
    <citation type="submission" date="2019-07" db="EMBL/GenBank/DDBJ databases">
        <title>Genome sequencing for Ferrovibrio sp. K5.</title>
        <authorList>
            <person name="Park S.-J."/>
        </authorList>
    </citation>
    <scope>NUCLEOTIDE SEQUENCE [LARGE SCALE GENOMIC DNA]</scope>
    <source>
        <strain evidence="2 3">K5</strain>
    </source>
</reference>
<dbReference type="InterPro" id="IPR038186">
    <property type="entry name" value="CHAD_dom_sf"/>
</dbReference>
<dbReference type="Proteomes" id="UP000317496">
    <property type="component" value="Chromosome"/>
</dbReference>
<keyword evidence="3" id="KW-1185">Reference proteome</keyword>